<proteinExistence type="predicted"/>
<dbReference type="Pfam" id="PF14236">
    <property type="entry name" value="DruA"/>
    <property type="match status" value="1"/>
</dbReference>
<dbReference type="EMBL" id="CP154792">
    <property type="protein sequence ID" value="XAN14030.1"/>
    <property type="molecule type" value="Genomic_DNA"/>
</dbReference>
<dbReference type="RefSeq" id="WP_343498566.1">
    <property type="nucleotide sequence ID" value="NZ_CP154792.1"/>
</dbReference>
<organism evidence="1 2">
    <name type="scientific">Achromobacter denitrificans</name>
    <name type="common">Alcaligenes denitrificans</name>
    <dbReference type="NCBI Taxonomy" id="32002"/>
    <lineage>
        <taxon>Bacteria</taxon>
        <taxon>Pseudomonadati</taxon>
        <taxon>Pseudomonadota</taxon>
        <taxon>Betaproteobacteria</taxon>
        <taxon>Burkholderiales</taxon>
        <taxon>Alcaligenaceae</taxon>
        <taxon>Achromobacter</taxon>
    </lineage>
</organism>
<evidence type="ECO:0000313" key="2">
    <source>
        <dbReference type="Proteomes" id="UP001446337"/>
    </source>
</evidence>
<sequence length="404" mass="45296">MLSNQTGKLIQLSSREALLKRRLRRHLANLGYSRAQNGELKAPGETKEIIRQLHSPQRQEILQTQASFIVKKLPLLLQYFASGPDVSVADIRPRIERVCGNTWQADLFRLASLTWSVPVSSGFGRRLRYLVWDDNNGKLIGVFAIGDPVFNLSVRDRHIGWAGADRADRLVNLMDAYVLGAVPPYNMLLGGKLVSCLIRSKDVYDEFAAVYGGSQGIISSKFKGARLLAVTTSSSMGRSSVYNRLKLSGVQYFESLGYSGGWGHFHVPEALFAELREYLREIGHPYADTHEYGNGPNWRIRTIRAAMSRLGFKGDVLKHGIKREVFISLFAENSLRILKSGSGKPNVESLLSVAEIGDLAVNRWMVGRAESRPQYLDWSHEMLPQLIWMSYARRKSLTDELAAA</sequence>
<dbReference type="Proteomes" id="UP001446337">
    <property type="component" value="Chromosome"/>
</dbReference>
<keyword evidence="2" id="KW-1185">Reference proteome</keyword>
<evidence type="ECO:0000313" key="1">
    <source>
        <dbReference type="EMBL" id="XAN14030.1"/>
    </source>
</evidence>
<accession>A0ABZ3FW71</accession>
<gene>
    <name evidence="1" type="ORF">AAIK43_21890</name>
</gene>
<reference evidence="1 2" key="1">
    <citation type="submission" date="2024-05" db="EMBL/GenBank/DDBJ databases">
        <title>Achromobacter denitrificans. BP1, complete genome.</title>
        <authorList>
            <person name="Zhang B."/>
        </authorList>
    </citation>
    <scope>NUCLEOTIDE SEQUENCE [LARGE SCALE GENOMIC DNA]</scope>
    <source>
        <strain evidence="1 2">BP1</strain>
    </source>
</reference>
<dbReference type="InterPro" id="IPR025639">
    <property type="entry name" value="DruA"/>
</dbReference>
<name>A0ABZ3FW71_ACHDE</name>
<protein>
    <submittedName>
        <fullName evidence="1">Druantia anti-phage system protein DruA</fullName>
    </submittedName>
</protein>